<comment type="subcellular location">
    <subcellularLocation>
        <location evidence="1">Nucleus</location>
    </subcellularLocation>
</comment>
<keyword evidence="2" id="KW-0805">Transcription regulation</keyword>
<accession>A0A9R0K3W0</accession>
<dbReference type="InterPro" id="IPR011598">
    <property type="entry name" value="bHLH_dom"/>
</dbReference>
<dbReference type="PANTHER" id="PTHR33124:SF12">
    <property type="entry name" value="TRANSCRIPTION FACTOR BHLH148"/>
    <property type="match status" value="1"/>
</dbReference>
<feature type="compositionally biased region" description="Low complexity" evidence="5">
    <location>
        <begin position="31"/>
        <end position="41"/>
    </location>
</feature>
<dbReference type="Proteomes" id="UP000813463">
    <property type="component" value="Chromosome 4"/>
</dbReference>
<dbReference type="InterPro" id="IPR044660">
    <property type="entry name" value="IBH1-like"/>
</dbReference>
<dbReference type="InterPro" id="IPR059002">
    <property type="entry name" value="IBH1_N"/>
</dbReference>
<feature type="region of interest" description="Disordered" evidence="5">
    <location>
        <begin position="111"/>
        <end position="138"/>
    </location>
</feature>
<keyword evidence="3" id="KW-0804">Transcription</keyword>
<dbReference type="GO" id="GO:0005634">
    <property type="term" value="C:nucleus"/>
    <property type="evidence" value="ECO:0007669"/>
    <property type="project" value="UniProtKB-SubCell"/>
</dbReference>
<reference evidence="7" key="1">
    <citation type="journal article" date="2021" name="Nat. Commun.">
        <title>Genomic analyses provide insights into spinach domestication and the genetic basis of agronomic traits.</title>
        <authorList>
            <person name="Cai X."/>
            <person name="Sun X."/>
            <person name="Xu C."/>
            <person name="Sun H."/>
            <person name="Wang X."/>
            <person name="Ge C."/>
            <person name="Zhang Z."/>
            <person name="Wang Q."/>
            <person name="Fei Z."/>
            <person name="Jiao C."/>
            <person name="Wang Q."/>
        </authorList>
    </citation>
    <scope>NUCLEOTIDE SEQUENCE [LARGE SCALE GENOMIC DNA]</scope>
    <source>
        <strain evidence="7">cv. Varoflay</strain>
    </source>
</reference>
<dbReference type="GO" id="GO:0046983">
    <property type="term" value="F:protein dimerization activity"/>
    <property type="evidence" value="ECO:0007669"/>
    <property type="project" value="InterPro"/>
</dbReference>
<sequence>MASIISNYEEHTEDTSRESKRKKRRRIDTVNQNQSNNNQNQIRWRSETEQQTYSSKLVEALRHVRRRNPTPAPVSGSRAIREAADKALAIAAKGRTRWSRAILTNRRKLRLKSHKKAKVRSKLPPPPPPPGTGSSRLFGEDEQQQKLPALDKRVKVLGRLVPGCRKLSFPNLLEEATDYIAALQMQVKTMAALAELLAGSHPGPSSGSMDIDSSSPSSS</sequence>
<protein>
    <submittedName>
        <fullName evidence="8">Transcription factor bHLH149-like</fullName>
    </submittedName>
</protein>
<dbReference type="GeneID" id="110796736"/>
<evidence type="ECO:0000256" key="1">
    <source>
        <dbReference type="ARBA" id="ARBA00004123"/>
    </source>
</evidence>
<evidence type="ECO:0000256" key="2">
    <source>
        <dbReference type="ARBA" id="ARBA00023015"/>
    </source>
</evidence>
<evidence type="ECO:0000256" key="5">
    <source>
        <dbReference type="SAM" id="MobiDB-lite"/>
    </source>
</evidence>
<evidence type="ECO:0000313" key="8">
    <source>
        <dbReference type="RefSeq" id="XP_021857514.2"/>
    </source>
</evidence>
<dbReference type="PROSITE" id="PS50888">
    <property type="entry name" value="BHLH"/>
    <property type="match status" value="1"/>
</dbReference>
<feature type="region of interest" description="Disordered" evidence="5">
    <location>
        <begin position="1"/>
        <end position="50"/>
    </location>
</feature>
<proteinExistence type="predicted"/>
<dbReference type="InterPro" id="IPR036638">
    <property type="entry name" value="HLH_DNA-bd_sf"/>
</dbReference>
<evidence type="ECO:0000313" key="7">
    <source>
        <dbReference type="Proteomes" id="UP000813463"/>
    </source>
</evidence>
<feature type="compositionally biased region" description="Low complexity" evidence="5">
    <location>
        <begin position="202"/>
        <end position="219"/>
    </location>
</feature>
<feature type="compositionally biased region" description="Basic residues" evidence="5">
    <location>
        <begin position="111"/>
        <end position="121"/>
    </location>
</feature>
<evidence type="ECO:0000256" key="3">
    <source>
        <dbReference type="ARBA" id="ARBA00023163"/>
    </source>
</evidence>
<feature type="region of interest" description="Disordered" evidence="5">
    <location>
        <begin position="198"/>
        <end position="219"/>
    </location>
</feature>
<feature type="domain" description="BHLH" evidence="6">
    <location>
        <begin position="134"/>
        <end position="183"/>
    </location>
</feature>
<dbReference type="PANTHER" id="PTHR33124">
    <property type="entry name" value="TRANSCRIPTION FACTOR IBH1-LIKE 1"/>
    <property type="match status" value="1"/>
</dbReference>
<evidence type="ECO:0000256" key="4">
    <source>
        <dbReference type="ARBA" id="ARBA00023242"/>
    </source>
</evidence>
<keyword evidence="7" id="KW-1185">Reference proteome</keyword>
<dbReference type="AlphaFoldDB" id="A0A9R0K3W0"/>
<dbReference type="InterPro" id="IPR044549">
    <property type="entry name" value="bHLH_AtIBH1-like"/>
</dbReference>
<dbReference type="RefSeq" id="XP_021857514.2">
    <property type="nucleotide sequence ID" value="XM_022001822.2"/>
</dbReference>
<reference evidence="8" key="2">
    <citation type="submission" date="2025-08" db="UniProtKB">
        <authorList>
            <consortium name="RefSeq"/>
        </authorList>
    </citation>
    <scope>IDENTIFICATION</scope>
    <source>
        <tissue evidence="8">Leaf</tissue>
    </source>
</reference>
<gene>
    <name evidence="8" type="primary">LOC110796736</name>
</gene>
<organism evidence="7 8">
    <name type="scientific">Spinacia oleracea</name>
    <name type="common">Spinach</name>
    <dbReference type="NCBI Taxonomy" id="3562"/>
    <lineage>
        <taxon>Eukaryota</taxon>
        <taxon>Viridiplantae</taxon>
        <taxon>Streptophyta</taxon>
        <taxon>Embryophyta</taxon>
        <taxon>Tracheophyta</taxon>
        <taxon>Spermatophyta</taxon>
        <taxon>Magnoliopsida</taxon>
        <taxon>eudicotyledons</taxon>
        <taxon>Gunneridae</taxon>
        <taxon>Pentapetalae</taxon>
        <taxon>Caryophyllales</taxon>
        <taxon>Chenopodiaceae</taxon>
        <taxon>Chenopodioideae</taxon>
        <taxon>Anserineae</taxon>
        <taxon>Spinacia</taxon>
    </lineage>
</organism>
<evidence type="ECO:0000259" key="6">
    <source>
        <dbReference type="PROSITE" id="PS50888"/>
    </source>
</evidence>
<name>A0A9R0K3W0_SPIOL</name>
<dbReference type="GO" id="GO:0006355">
    <property type="term" value="P:regulation of DNA-templated transcription"/>
    <property type="evidence" value="ECO:0007669"/>
    <property type="project" value="InterPro"/>
</dbReference>
<feature type="compositionally biased region" description="Basic and acidic residues" evidence="5">
    <location>
        <begin position="8"/>
        <end position="18"/>
    </location>
</feature>
<dbReference type="KEGG" id="soe:110796736"/>
<dbReference type="SUPFAM" id="SSF47459">
    <property type="entry name" value="HLH, helix-loop-helix DNA-binding domain"/>
    <property type="match status" value="1"/>
</dbReference>
<dbReference type="GO" id="GO:0000976">
    <property type="term" value="F:transcription cis-regulatory region binding"/>
    <property type="evidence" value="ECO:0007669"/>
    <property type="project" value="UniProtKB-ARBA"/>
</dbReference>
<keyword evidence="4" id="KW-0539">Nucleus</keyword>
<dbReference type="CDD" id="cd11444">
    <property type="entry name" value="bHLH_AtIBH1_like"/>
    <property type="match status" value="1"/>
</dbReference>
<dbReference type="Pfam" id="PF26576">
    <property type="entry name" value="IBH1_N"/>
    <property type="match status" value="1"/>
</dbReference>